<keyword evidence="7 10" id="KW-0675">Receptor</keyword>
<evidence type="ECO:0000256" key="4">
    <source>
        <dbReference type="ARBA" id="ARBA00022989"/>
    </source>
</evidence>
<dbReference type="EnsemblMetazoa" id="CLYHEMT000436.1">
    <property type="protein sequence ID" value="CLYHEMP000436.1"/>
    <property type="gene ID" value="CLYHEMG000436"/>
</dbReference>
<evidence type="ECO:0000256" key="11">
    <source>
        <dbReference type="SAM" id="Phobius"/>
    </source>
</evidence>
<keyword evidence="9 10" id="KW-0807">Transducer</keyword>
<keyword evidence="3 10" id="KW-0812">Transmembrane</keyword>
<dbReference type="RefSeq" id="XP_066921231.1">
    <property type="nucleotide sequence ID" value="XM_067065130.1"/>
</dbReference>
<keyword evidence="8" id="KW-0325">Glycoprotein</keyword>
<name>A0A7M5WQ39_9CNID</name>
<reference evidence="13" key="1">
    <citation type="submission" date="2021-01" db="UniProtKB">
        <authorList>
            <consortium name="EnsemblMetazoa"/>
        </authorList>
    </citation>
    <scope>IDENTIFICATION</scope>
</reference>
<evidence type="ECO:0000256" key="2">
    <source>
        <dbReference type="ARBA" id="ARBA00022475"/>
    </source>
</evidence>
<dbReference type="PRINTS" id="PR00237">
    <property type="entry name" value="GPCRRHODOPSN"/>
</dbReference>
<evidence type="ECO:0000256" key="5">
    <source>
        <dbReference type="ARBA" id="ARBA00023040"/>
    </source>
</evidence>
<dbReference type="PROSITE" id="PS50262">
    <property type="entry name" value="G_PROTEIN_RECEP_F1_2"/>
    <property type="match status" value="1"/>
</dbReference>
<dbReference type="GO" id="GO:0004930">
    <property type="term" value="F:G protein-coupled receptor activity"/>
    <property type="evidence" value="ECO:0007669"/>
    <property type="project" value="UniProtKB-KW"/>
</dbReference>
<dbReference type="Proteomes" id="UP000594262">
    <property type="component" value="Unplaced"/>
</dbReference>
<feature type="transmembrane region" description="Helical" evidence="11">
    <location>
        <begin position="20"/>
        <end position="40"/>
    </location>
</feature>
<keyword evidence="6 11" id="KW-0472">Membrane</keyword>
<evidence type="ECO:0000256" key="7">
    <source>
        <dbReference type="ARBA" id="ARBA00023170"/>
    </source>
</evidence>
<feature type="transmembrane region" description="Helical" evidence="11">
    <location>
        <begin position="132"/>
        <end position="152"/>
    </location>
</feature>
<dbReference type="GO" id="GO:0005886">
    <property type="term" value="C:plasma membrane"/>
    <property type="evidence" value="ECO:0007669"/>
    <property type="project" value="UniProtKB-SubCell"/>
</dbReference>
<dbReference type="InterPro" id="IPR017452">
    <property type="entry name" value="GPCR_Rhodpsn_7TM"/>
</dbReference>
<organism evidence="13 14">
    <name type="scientific">Clytia hemisphaerica</name>
    <dbReference type="NCBI Taxonomy" id="252671"/>
    <lineage>
        <taxon>Eukaryota</taxon>
        <taxon>Metazoa</taxon>
        <taxon>Cnidaria</taxon>
        <taxon>Hydrozoa</taxon>
        <taxon>Hydroidolina</taxon>
        <taxon>Leptothecata</taxon>
        <taxon>Obeliida</taxon>
        <taxon>Clytiidae</taxon>
        <taxon>Clytia</taxon>
    </lineage>
</organism>
<dbReference type="OrthoDB" id="10044919at2759"/>
<dbReference type="Pfam" id="PF00001">
    <property type="entry name" value="7tm_1"/>
    <property type="match status" value="2"/>
</dbReference>
<comment type="subcellular location">
    <subcellularLocation>
        <location evidence="1">Cell membrane</location>
        <topology evidence="1">Multi-pass membrane protein</topology>
    </subcellularLocation>
</comment>
<dbReference type="Gene3D" id="1.20.1070.10">
    <property type="entry name" value="Rhodopsin 7-helix transmembrane proteins"/>
    <property type="match status" value="2"/>
</dbReference>
<feature type="transmembrane region" description="Helical" evidence="11">
    <location>
        <begin position="158"/>
        <end position="179"/>
    </location>
</feature>
<feature type="domain" description="G-protein coupled receptors family 1 profile" evidence="12">
    <location>
        <begin position="31"/>
        <end position="270"/>
    </location>
</feature>
<keyword evidence="5 10" id="KW-0297">G-protein coupled receptor</keyword>
<feature type="transmembrane region" description="Helical" evidence="11">
    <location>
        <begin position="212"/>
        <end position="232"/>
    </location>
</feature>
<dbReference type="PANTHER" id="PTHR24246">
    <property type="entry name" value="OLFACTORY RECEPTOR AND ADENOSINE RECEPTOR"/>
    <property type="match status" value="1"/>
</dbReference>
<proteinExistence type="inferred from homology"/>
<protein>
    <recommendedName>
        <fullName evidence="12">G-protein coupled receptors family 1 profile domain-containing protein</fullName>
    </recommendedName>
</protein>
<dbReference type="InterPro" id="IPR000276">
    <property type="entry name" value="GPCR_Rhodpsn"/>
</dbReference>
<comment type="similarity">
    <text evidence="10">Belongs to the G-protein coupled receptor 1 family.</text>
</comment>
<dbReference type="PANTHER" id="PTHR24246:SF27">
    <property type="entry name" value="ADENOSINE RECEPTOR, ISOFORM A"/>
    <property type="match status" value="1"/>
</dbReference>
<evidence type="ECO:0000259" key="12">
    <source>
        <dbReference type="PROSITE" id="PS50262"/>
    </source>
</evidence>
<accession>A0A7M5WQ39</accession>
<feature type="transmembrane region" description="Helical" evidence="11">
    <location>
        <begin position="252"/>
        <end position="273"/>
    </location>
</feature>
<dbReference type="AlphaFoldDB" id="A0A7M5WQ39"/>
<keyword evidence="14" id="KW-1185">Reference proteome</keyword>
<evidence type="ECO:0000256" key="9">
    <source>
        <dbReference type="ARBA" id="ARBA00023224"/>
    </source>
</evidence>
<evidence type="ECO:0000313" key="13">
    <source>
        <dbReference type="EnsemblMetazoa" id="CLYHEMP000436.1"/>
    </source>
</evidence>
<evidence type="ECO:0000256" key="10">
    <source>
        <dbReference type="RuleBase" id="RU000688"/>
    </source>
</evidence>
<dbReference type="GeneID" id="136808593"/>
<feature type="transmembrane region" description="Helical" evidence="11">
    <location>
        <begin position="52"/>
        <end position="74"/>
    </location>
</feature>
<keyword evidence="2" id="KW-1003">Cell membrane</keyword>
<sequence>MCLQVFAIIPNTLGSIATVFYILSALMAALGNTFCLIVLWRPSNRTKSNKILTSLALSDCCVGYMVTPMAVWLIKNGWQMTSNTCVVEDIYMVLGIWMVGCSSSSVVFIAYDRYLHLTKLSNYNIYMTNRKLNITIASYWCIFFGLALGCVYNVYYFVWANFCFVVGPITALTICYIIIWRAVKRSRQRIANAASGTSKVNEQRQVKLTRKVTLLIACYLVFLLPMLAWLIIVQVNTNNPGTISLEVFTHLFLVVSLFGLSNSCCNPVIYVMSDPMFKRAFKRMLGKTNIHSEISTSQKSSEPISTTVN</sequence>
<dbReference type="PROSITE" id="PS00237">
    <property type="entry name" value="G_PROTEIN_RECEP_F1_1"/>
    <property type="match status" value="1"/>
</dbReference>
<dbReference type="SUPFAM" id="SSF81321">
    <property type="entry name" value="Family A G protein-coupled receptor-like"/>
    <property type="match status" value="1"/>
</dbReference>
<evidence type="ECO:0000256" key="6">
    <source>
        <dbReference type="ARBA" id="ARBA00023136"/>
    </source>
</evidence>
<feature type="transmembrane region" description="Helical" evidence="11">
    <location>
        <begin position="90"/>
        <end position="111"/>
    </location>
</feature>
<dbReference type="CDD" id="cd00637">
    <property type="entry name" value="7tm_classA_rhodopsin-like"/>
    <property type="match status" value="1"/>
</dbReference>
<evidence type="ECO:0000256" key="3">
    <source>
        <dbReference type="ARBA" id="ARBA00022692"/>
    </source>
</evidence>
<evidence type="ECO:0000256" key="8">
    <source>
        <dbReference type="ARBA" id="ARBA00023180"/>
    </source>
</evidence>
<evidence type="ECO:0000256" key="1">
    <source>
        <dbReference type="ARBA" id="ARBA00004651"/>
    </source>
</evidence>
<evidence type="ECO:0000313" key="14">
    <source>
        <dbReference type="Proteomes" id="UP000594262"/>
    </source>
</evidence>
<keyword evidence="4 11" id="KW-1133">Transmembrane helix</keyword>